<dbReference type="GO" id="GO:0032259">
    <property type="term" value="P:methylation"/>
    <property type="evidence" value="ECO:0007669"/>
    <property type="project" value="UniProtKB-KW"/>
</dbReference>
<gene>
    <name evidence="5" type="ORF">ACFFGN_26735</name>
</gene>
<sequence>MTTDDRDRAQSSGAVAQAYDAGRPTFPAEALRWITGPGRLQVLDLAAGTGKLSQVALDQGHAVLAMDPCEEMLAICGKRRGIETMVGTAESIPLAHASVDVVLAGQSFHTFEHTRALPEIARVLRPNGVIGLLWNNYDVVVPWVRRLAGTLLGEEFGSDGSHNYDPTPALADSNLFSFIEQTSIRHWQSMDKFALRQLALSIPRVAALSEGKRAGVLEQVDAIYAGTARPPEPLRMPYMTSAFRARPSDLANYQRQRDAPIAPPL</sequence>
<dbReference type="Proteomes" id="UP001589890">
    <property type="component" value="Unassembled WGS sequence"/>
</dbReference>
<dbReference type="EMBL" id="JBHLTC010000035">
    <property type="protein sequence ID" value="MFC0627699.1"/>
    <property type="molecule type" value="Genomic_DNA"/>
</dbReference>
<dbReference type="RefSeq" id="WP_380052746.1">
    <property type="nucleotide sequence ID" value="NZ_JBHLTC010000035.1"/>
</dbReference>
<dbReference type="PANTHER" id="PTHR44942">
    <property type="entry name" value="METHYLTRANSF_11 DOMAIN-CONTAINING PROTEIN"/>
    <property type="match status" value="1"/>
</dbReference>
<protein>
    <submittedName>
        <fullName evidence="5">Class I SAM-dependent methyltransferase</fullName>
        <ecNumber evidence="5">2.1.1.-</ecNumber>
    </submittedName>
</protein>
<dbReference type="Pfam" id="PF08241">
    <property type="entry name" value="Methyltransf_11"/>
    <property type="match status" value="1"/>
</dbReference>
<name>A0ABV6QSS9_9ACTN</name>
<reference evidence="5 6" key="1">
    <citation type="submission" date="2024-09" db="EMBL/GenBank/DDBJ databases">
        <authorList>
            <person name="Sun Q."/>
            <person name="Mori K."/>
        </authorList>
    </citation>
    <scope>NUCLEOTIDE SEQUENCE [LARGE SCALE GENOMIC DNA]</scope>
    <source>
        <strain evidence="5 6">CGMCC 1.15906</strain>
    </source>
</reference>
<organism evidence="5 6">
    <name type="scientific">Kribbella deserti</name>
    <dbReference type="NCBI Taxonomy" id="1926257"/>
    <lineage>
        <taxon>Bacteria</taxon>
        <taxon>Bacillati</taxon>
        <taxon>Actinomycetota</taxon>
        <taxon>Actinomycetes</taxon>
        <taxon>Propionibacteriales</taxon>
        <taxon>Kribbellaceae</taxon>
        <taxon>Kribbella</taxon>
    </lineage>
</organism>
<dbReference type="InterPro" id="IPR051052">
    <property type="entry name" value="Diverse_substrate_MTase"/>
</dbReference>
<dbReference type="GO" id="GO:0008168">
    <property type="term" value="F:methyltransferase activity"/>
    <property type="evidence" value="ECO:0007669"/>
    <property type="project" value="UniProtKB-KW"/>
</dbReference>
<dbReference type="CDD" id="cd02440">
    <property type="entry name" value="AdoMet_MTases"/>
    <property type="match status" value="1"/>
</dbReference>
<keyword evidence="2 5" id="KW-0489">Methyltransferase</keyword>
<comment type="similarity">
    <text evidence="1">Belongs to the methyltransferase superfamily.</text>
</comment>
<dbReference type="Gene3D" id="3.40.50.150">
    <property type="entry name" value="Vaccinia Virus protein VP39"/>
    <property type="match status" value="1"/>
</dbReference>
<evidence type="ECO:0000256" key="3">
    <source>
        <dbReference type="ARBA" id="ARBA00022679"/>
    </source>
</evidence>
<dbReference type="InterPro" id="IPR029063">
    <property type="entry name" value="SAM-dependent_MTases_sf"/>
</dbReference>
<evidence type="ECO:0000256" key="1">
    <source>
        <dbReference type="ARBA" id="ARBA00008361"/>
    </source>
</evidence>
<dbReference type="InterPro" id="IPR013216">
    <property type="entry name" value="Methyltransf_11"/>
</dbReference>
<comment type="caution">
    <text evidence="5">The sequence shown here is derived from an EMBL/GenBank/DDBJ whole genome shotgun (WGS) entry which is preliminary data.</text>
</comment>
<proteinExistence type="inferred from homology"/>
<evidence type="ECO:0000313" key="5">
    <source>
        <dbReference type="EMBL" id="MFC0627699.1"/>
    </source>
</evidence>
<dbReference type="SUPFAM" id="SSF53335">
    <property type="entry name" value="S-adenosyl-L-methionine-dependent methyltransferases"/>
    <property type="match status" value="1"/>
</dbReference>
<keyword evidence="6" id="KW-1185">Reference proteome</keyword>
<evidence type="ECO:0000313" key="6">
    <source>
        <dbReference type="Proteomes" id="UP001589890"/>
    </source>
</evidence>
<evidence type="ECO:0000256" key="2">
    <source>
        <dbReference type="ARBA" id="ARBA00022603"/>
    </source>
</evidence>
<evidence type="ECO:0000259" key="4">
    <source>
        <dbReference type="Pfam" id="PF08241"/>
    </source>
</evidence>
<accession>A0ABV6QSS9</accession>
<dbReference type="EC" id="2.1.1.-" evidence="5"/>
<keyword evidence="3 5" id="KW-0808">Transferase</keyword>
<feature type="domain" description="Methyltransferase type 11" evidence="4">
    <location>
        <begin position="43"/>
        <end position="130"/>
    </location>
</feature>
<dbReference type="PANTHER" id="PTHR44942:SF4">
    <property type="entry name" value="METHYLTRANSFERASE TYPE 11 DOMAIN-CONTAINING PROTEIN"/>
    <property type="match status" value="1"/>
</dbReference>